<gene>
    <name evidence="2" type="ORF">QP229_10060</name>
</gene>
<organism evidence="2 3">
    <name type="scientific">Streptococcus agalactiae</name>
    <dbReference type="NCBI Taxonomy" id="1311"/>
    <lineage>
        <taxon>Bacteria</taxon>
        <taxon>Bacillati</taxon>
        <taxon>Bacillota</taxon>
        <taxon>Bacilli</taxon>
        <taxon>Lactobacillales</taxon>
        <taxon>Streptococcaceae</taxon>
        <taxon>Streptococcus</taxon>
    </lineage>
</organism>
<evidence type="ECO:0000313" key="3">
    <source>
        <dbReference type="Proteomes" id="UP001230629"/>
    </source>
</evidence>
<sequence>IGQSYLAALAKSPDGNVSVGNVTFEAGCRNNWHVHLDGYQILLVTEGSGWYQEEGKEAVSLKPGDVIVTDKGVRHWHGAKKDSEFAHIAITAGKSEFYEAVSDEEYSRLG</sequence>
<dbReference type="AlphaFoldDB" id="A0AAW6XW04"/>
<dbReference type="Proteomes" id="UP001230629">
    <property type="component" value="Unassembled WGS sequence"/>
</dbReference>
<evidence type="ECO:0000259" key="1">
    <source>
        <dbReference type="Pfam" id="PF07883"/>
    </source>
</evidence>
<evidence type="ECO:0000313" key="2">
    <source>
        <dbReference type="EMBL" id="MDK6900303.1"/>
    </source>
</evidence>
<dbReference type="Pfam" id="PF07883">
    <property type="entry name" value="Cupin_2"/>
    <property type="match status" value="1"/>
</dbReference>
<dbReference type="PANTHER" id="PTHR43698:SF1">
    <property type="entry name" value="BLL4564 PROTEIN"/>
    <property type="match status" value="1"/>
</dbReference>
<dbReference type="SUPFAM" id="SSF51182">
    <property type="entry name" value="RmlC-like cupins"/>
    <property type="match status" value="1"/>
</dbReference>
<proteinExistence type="predicted"/>
<name>A0AAW6XW04_STRAG</name>
<protein>
    <submittedName>
        <fullName evidence="2">Cupin domain-containing protein</fullName>
    </submittedName>
</protein>
<dbReference type="InterPro" id="IPR013096">
    <property type="entry name" value="Cupin_2"/>
</dbReference>
<comment type="caution">
    <text evidence="2">The sequence shown here is derived from an EMBL/GenBank/DDBJ whole genome shotgun (WGS) entry which is preliminary data.</text>
</comment>
<dbReference type="EMBL" id="JASOIH010000016">
    <property type="protein sequence ID" value="MDK6900303.1"/>
    <property type="molecule type" value="Genomic_DNA"/>
</dbReference>
<dbReference type="Gene3D" id="2.60.120.10">
    <property type="entry name" value="Jelly Rolls"/>
    <property type="match status" value="1"/>
</dbReference>
<dbReference type="InterPro" id="IPR047263">
    <property type="entry name" value="HNL-like_cupin"/>
</dbReference>
<feature type="non-terminal residue" evidence="2">
    <location>
        <position position="1"/>
    </location>
</feature>
<dbReference type="PANTHER" id="PTHR43698">
    <property type="entry name" value="RIBD C-TERMINAL DOMAIN CONTAINING PROTEIN"/>
    <property type="match status" value="1"/>
</dbReference>
<reference evidence="2" key="1">
    <citation type="submission" date="2023-05" db="EMBL/GenBank/DDBJ databases">
        <title>Cataloging the Phylogenetic Diversity of Human Bladder Bacteria.</title>
        <authorList>
            <person name="Du J."/>
        </authorList>
    </citation>
    <scope>NUCLEOTIDE SEQUENCE</scope>
    <source>
        <strain evidence="2">UMB8703</strain>
    </source>
</reference>
<dbReference type="InterPro" id="IPR014710">
    <property type="entry name" value="RmlC-like_jellyroll"/>
</dbReference>
<dbReference type="RefSeq" id="WP_285312041.1">
    <property type="nucleotide sequence ID" value="NZ_JASOIH010000016.1"/>
</dbReference>
<dbReference type="CDD" id="cd02233">
    <property type="entry name" value="cupin_HNL-like"/>
    <property type="match status" value="1"/>
</dbReference>
<feature type="domain" description="Cupin type-2" evidence="1">
    <location>
        <begin position="22"/>
        <end position="85"/>
    </location>
</feature>
<dbReference type="InterPro" id="IPR011051">
    <property type="entry name" value="RmlC_Cupin_sf"/>
</dbReference>
<accession>A0AAW6XW04</accession>